<evidence type="ECO:0000256" key="2">
    <source>
        <dbReference type="ARBA" id="ARBA00022448"/>
    </source>
</evidence>
<evidence type="ECO:0000256" key="4">
    <source>
        <dbReference type="ARBA" id="ARBA00022692"/>
    </source>
</evidence>
<reference evidence="12" key="2">
    <citation type="submission" date="2023-10" db="EMBL/GenBank/DDBJ databases">
        <authorList>
            <person name="Choi B."/>
        </authorList>
    </citation>
    <scope>NUCLEOTIDE SEQUENCE</scope>
    <source>
        <strain evidence="12">UMB0763</strain>
    </source>
</reference>
<dbReference type="KEGG" id="cpyr:CYJ47_05875"/>
<dbReference type="GO" id="GO:0051453">
    <property type="term" value="P:regulation of intracellular pH"/>
    <property type="evidence" value="ECO:0007669"/>
    <property type="project" value="TreeGrafter"/>
</dbReference>
<dbReference type="InterPro" id="IPR006153">
    <property type="entry name" value="Cation/H_exchanger_TM"/>
</dbReference>
<dbReference type="InterPro" id="IPR018422">
    <property type="entry name" value="Cation/H_exchanger_CPA1"/>
</dbReference>
<feature type="transmembrane region" description="Helical" evidence="10">
    <location>
        <begin position="274"/>
        <end position="291"/>
    </location>
</feature>
<evidence type="ECO:0000256" key="5">
    <source>
        <dbReference type="ARBA" id="ARBA00022989"/>
    </source>
</evidence>
<feature type="transmembrane region" description="Helical" evidence="10">
    <location>
        <begin position="392"/>
        <end position="415"/>
    </location>
</feature>
<evidence type="ECO:0000256" key="1">
    <source>
        <dbReference type="ARBA" id="ARBA00004651"/>
    </source>
</evidence>
<keyword evidence="5 10" id="KW-1133">Transmembrane helix</keyword>
<dbReference type="Pfam" id="PF00999">
    <property type="entry name" value="Na_H_Exchanger"/>
    <property type="match status" value="1"/>
</dbReference>
<evidence type="ECO:0000313" key="13">
    <source>
        <dbReference type="Proteomes" id="UP000234560"/>
    </source>
</evidence>
<comment type="subcellular location">
    <subcellularLocation>
        <location evidence="1">Cell membrane</location>
        <topology evidence="1">Multi-pass membrane protein</topology>
    </subcellularLocation>
</comment>
<feature type="domain" description="Cation/H+ exchanger transmembrane" evidence="11">
    <location>
        <begin position="24"/>
        <end position="413"/>
    </location>
</feature>
<feature type="transmembrane region" description="Helical" evidence="10">
    <location>
        <begin position="241"/>
        <end position="262"/>
    </location>
</feature>
<keyword evidence="6" id="KW-0915">Sodium</keyword>
<evidence type="ECO:0000259" key="11">
    <source>
        <dbReference type="Pfam" id="PF00999"/>
    </source>
</evidence>
<dbReference type="EMBL" id="CP136958">
    <property type="protein sequence ID" value="WOT03280.1"/>
    <property type="molecule type" value="Genomic_DNA"/>
</dbReference>
<feature type="transmembrane region" description="Helical" evidence="10">
    <location>
        <begin position="31"/>
        <end position="48"/>
    </location>
</feature>
<gene>
    <name evidence="12" type="ORF">CYJ47_05875</name>
</gene>
<dbReference type="Proteomes" id="UP000234560">
    <property type="component" value="Chromosome"/>
</dbReference>
<feature type="transmembrane region" description="Helical" evidence="10">
    <location>
        <begin position="154"/>
        <end position="177"/>
    </location>
</feature>
<dbReference type="GO" id="GO:0098719">
    <property type="term" value="P:sodium ion import across plasma membrane"/>
    <property type="evidence" value="ECO:0007669"/>
    <property type="project" value="TreeGrafter"/>
</dbReference>
<dbReference type="PANTHER" id="PTHR10110">
    <property type="entry name" value="SODIUM/HYDROGEN EXCHANGER"/>
    <property type="match status" value="1"/>
</dbReference>
<sequence>MQALELILVLFTVILVSSVLDQVLTRLSLPLVQIAMGVIGALIIGEPFKLTFDSELFLVLFIGPLLYDESQHVAKRAMMKNAGAILSLAIGLVVASVFAVGFTLQWIVPSIPLAAGLALGAALGPTDGVAVSALSKSTTLSDRQSAILSGESLINDASGIVSFQFAVGLAVTGIFSVKDAATTFAISFGGGLAFGVLMGIVVIMIQRAVRGIGLESTVFHVTFEILTPLFINLLAEKLGVSGILAVVAAGLLIALIPTRSTVYAARVSLVSEGVWEVMAFILNGVVFVFLGSHLPSIFTHEWEDDSKPLSLATAVIVLTVVITVLRFLWIVVLDLGARKRGSIPHDLPWGAFFLQSCATTLGGPKGAVTLSIALTLPQSLQGTNGALIRDELLFLASGIILCTLLLANFVLPVLAPAQDSQEDEARDTAVRVLVKRRLIEAVRDELGQEHPRGVSLLIARYNREIGELTMGKEFESAVGEQRTNLLREQARYLEQLHRAGEIDQSMYVAFKQANERLMRAVKMRTSQRLSLRRIAMRLRRGLRDRVLRTGKASRPEVSQEILDVRGKFARFNLNYLQGLTPETEASRHATDFLIMENQRTLTLLGNMQAGQGTTMTLAAEQNMLEVEALRLELGCIQELREQGAITTAEASKLRDEVYLLQMNLSDYGAQ</sequence>
<keyword evidence="8 10" id="KW-0472">Membrane</keyword>
<dbReference type="GO" id="GO:0005886">
    <property type="term" value="C:plasma membrane"/>
    <property type="evidence" value="ECO:0007669"/>
    <property type="project" value="UniProtKB-SubCell"/>
</dbReference>
<dbReference type="GO" id="GO:0015385">
    <property type="term" value="F:sodium:proton antiporter activity"/>
    <property type="evidence" value="ECO:0007669"/>
    <property type="project" value="InterPro"/>
</dbReference>
<organism evidence="12 13">
    <name type="scientific">Corynebacterium pyruviciproducens</name>
    <dbReference type="NCBI Taxonomy" id="598660"/>
    <lineage>
        <taxon>Bacteria</taxon>
        <taxon>Bacillati</taxon>
        <taxon>Actinomycetota</taxon>
        <taxon>Actinomycetes</taxon>
        <taxon>Mycobacteriales</taxon>
        <taxon>Corynebacteriaceae</taxon>
        <taxon>Corynebacterium</taxon>
    </lineage>
</organism>
<dbReference type="PANTHER" id="PTHR10110:SF86">
    <property type="entry name" value="SODIUM_HYDROGEN EXCHANGER 7"/>
    <property type="match status" value="1"/>
</dbReference>
<feature type="transmembrane region" description="Helical" evidence="10">
    <location>
        <begin position="311"/>
        <end position="333"/>
    </location>
</feature>
<keyword evidence="7" id="KW-0406">Ion transport</keyword>
<evidence type="ECO:0000313" key="12">
    <source>
        <dbReference type="EMBL" id="WOT03280.1"/>
    </source>
</evidence>
<keyword evidence="2" id="KW-0813">Transport</keyword>
<keyword evidence="9" id="KW-0739">Sodium transport</keyword>
<evidence type="ECO:0000256" key="9">
    <source>
        <dbReference type="ARBA" id="ARBA00023201"/>
    </source>
</evidence>
<dbReference type="GO" id="GO:0015386">
    <property type="term" value="F:potassium:proton antiporter activity"/>
    <property type="evidence" value="ECO:0007669"/>
    <property type="project" value="TreeGrafter"/>
</dbReference>
<feature type="transmembrane region" description="Helical" evidence="10">
    <location>
        <begin position="183"/>
        <end position="205"/>
    </location>
</feature>
<name>A0AAF0YTP0_9CORY</name>
<dbReference type="Gene3D" id="6.10.140.1330">
    <property type="match status" value="1"/>
</dbReference>
<evidence type="ECO:0000256" key="10">
    <source>
        <dbReference type="SAM" id="Phobius"/>
    </source>
</evidence>
<dbReference type="RefSeq" id="WP_101678922.1">
    <property type="nucleotide sequence ID" value="NZ_CAUPGZ010000004.1"/>
</dbReference>
<evidence type="ECO:0000256" key="3">
    <source>
        <dbReference type="ARBA" id="ARBA00022475"/>
    </source>
</evidence>
<evidence type="ECO:0000256" key="7">
    <source>
        <dbReference type="ARBA" id="ARBA00023065"/>
    </source>
</evidence>
<evidence type="ECO:0000256" key="8">
    <source>
        <dbReference type="ARBA" id="ARBA00023136"/>
    </source>
</evidence>
<feature type="transmembrane region" description="Helical" evidence="10">
    <location>
        <begin position="85"/>
        <end position="107"/>
    </location>
</feature>
<keyword evidence="3" id="KW-1003">Cell membrane</keyword>
<keyword evidence="4 10" id="KW-0812">Transmembrane</keyword>
<accession>A0AAF0YTP0</accession>
<dbReference type="AlphaFoldDB" id="A0AAF0YTP0"/>
<reference evidence="12" key="1">
    <citation type="submission" date="2017-12" db="EMBL/GenBank/DDBJ databases">
        <authorList>
            <person name="Thomas-White K."/>
            <person name="Wolfe A.J."/>
        </authorList>
    </citation>
    <scope>NUCLEOTIDE SEQUENCE</scope>
    <source>
        <strain evidence="12">UMB0763</strain>
    </source>
</reference>
<proteinExistence type="predicted"/>
<evidence type="ECO:0000256" key="6">
    <source>
        <dbReference type="ARBA" id="ARBA00023053"/>
    </source>
</evidence>
<protein>
    <submittedName>
        <fullName evidence="12">Sodium:proton antiporter</fullName>
    </submittedName>
</protein>